<name>A0ABY7EA14_MYAAR</name>
<dbReference type="Proteomes" id="UP001164746">
    <property type="component" value="Chromosome 5"/>
</dbReference>
<accession>A0ABY7EA14</accession>
<keyword evidence="2" id="KW-1185">Reference proteome</keyword>
<evidence type="ECO:0000313" key="1">
    <source>
        <dbReference type="EMBL" id="WAR05830.1"/>
    </source>
</evidence>
<organism evidence="1 2">
    <name type="scientific">Mya arenaria</name>
    <name type="common">Soft-shell clam</name>
    <dbReference type="NCBI Taxonomy" id="6604"/>
    <lineage>
        <taxon>Eukaryota</taxon>
        <taxon>Metazoa</taxon>
        <taxon>Spiralia</taxon>
        <taxon>Lophotrochozoa</taxon>
        <taxon>Mollusca</taxon>
        <taxon>Bivalvia</taxon>
        <taxon>Autobranchia</taxon>
        <taxon>Heteroconchia</taxon>
        <taxon>Euheterodonta</taxon>
        <taxon>Imparidentia</taxon>
        <taxon>Neoheterodontei</taxon>
        <taxon>Myida</taxon>
        <taxon>Myoidea</taxon>
        <taxon>Myidae</taxon>
        <taxon>Mya</taxon>
    </lineage>
</organism>
<protein>
    <submittedName>
        <fullName evidence="1">Uncharacterized protein</fullName>
    </submittedName>
</protein>
<proteinExistence type="predicted"/>
<sequence length="96" mass="11047">MEHTLNYTGYNAAEWEDCYQIPDVHLSEFAAGSLQFYLRTQRKITSNAYTVDKKIQFTMRATETEPTSIAAIHLCPLYEGTNMVEICALHVLPMWL</sequence>
<reference evidence="1" key="1">
    <citation type="submission" date="2022-11" db="EMBL/GenBank/DDBJ databases">
        <title>Centuries of genome instability and evolution in soft-shell clam transmissible cancer (bioRxiv).</title>
        <authorList>
            <person name="Hart S.F.M."/>
            <person name="Yonemitsu M.A."/>
            <person name="Giersch R.M."/>
            <person name="Beal B.F."/>
            <person name="Arriagada G."/>
            <person name="Davis B.W."/>
            <person name="Ostrander E.A."/>
            <person name="Goff S.P."/>
            <person name="Metzger M.J."/>
        </authorList>
    </citation>
    <scope>NUCLEOTIDE SEQUENCE</scope>
    <source>
        <strain evidence="1">MELC-2E11</strain>
        <tissue evidence="1">Siphon/mantle</tissue>
    </source>
</reference>
<evidence type="ECO:0000313" key="2">
    <source>
        <dbReference type="Proteomes" id="UP001164746"/>
    </source>
</evidence>
<gene>
    <name evidence="1" type="ORF">MAR_021199</name>
</gene>
<dbReference type="EMBL" id="CP111016">
    <property type="protein sequence ID" value="WAR05830.1"/>
    <property type="molecule type" value="Genomic_DNA"/>
</dbReference>